<evidence type="ECO:0000256" key="1">
    <source>
        <dbReference type="ARBA" id="ARBA00004123"/>
    </source>
</evidence>
<feature type="non-terminal residue" evidence="7">
    <location>
        <position position="389"/>
    </location>
</feature>
<evidence type="ECO:0000256" key="4">
    <source>
        <dbReference type="ARBA" id="ARBA00023015"/>
    </source>
</evidence>
<proteinExistence type="predicted"/>
<keyword evidence="3" id="KW-0808">Transferase</keyword>
<evidence type="ECO:0000256" key="2">
    <source>
        <dbReference type="ARBA" id="ARBA00013184"/>
    </source>
</evidence>
<dbReference type="GO" id="GO:0032931">
    <property type="term" value="F:histone H3K56 acetyltransferase activity"/>
    <property type="evidence" value="ECO:0007669"/>
    <property type="project" value="TreeGrafter"/>
</dbReference>
<gene>
    <name evidence="7" type="ORF">HYPSUDRAFT_105751</name>
</gene>
<dbReference type="GO" id="GO:0006355">
    <property type="term" value="P:regulation of DNA-templated transcription"/>
    <property type="evidence" value="ECO:0007669"/>
    <property type="project" value="InterPro"/>
</dbReference>
<dbReference type="OrthoDB" id="3361892at2759"/>
<comment type="subcellular location">
    <subcellularLocation>
        <location evidence="1">Nucleus</location>
    </subcellularLocation>
</comment>
<accession>A0A0D2NZH4</accession>
<dbReference type="STRING" id="945553.A0A0D2NZH4"/>
<evidence type="ECO:0000313" key="8">
    <source>
        <dbReference type="Proteomes" id="UP000054270"/>
    </source>
</evidence>
<evidence type="ECO:0000313" key="7">
    <source>
        <dbReference type="EMBL" id="KJA24084.1"/>
    </source>
</evidence>
<keyword evidence="5" id="KW-0804">Transcription</keyword>
<dbReference type="InterPro" id="IPR013178">
    <property type="entry name" value="Histone_AcTrfase_Rtt109/CBP"/>
</dbReference>
<dbReference type="SMART" id="SM01250">
    <property type="entry name" value="KAT11"/>
    <property type="match status" value="1"/>
</dbReference>
<organism evidence="7 8">
    <name type="scientific">Hypholoma sublateritium (strain FD-334 SS-4)</name>
    <dbReference type="NCBI Taxonomy" id="945553"/>
    <lineage>
        <taxon>Eukaryota</taxon>
        <taxon>Fungi</taxon>
        <taxon>Dikarya</taxon>
        <taxon>Basidiomycota</taxon>
        <taxon>Agaricomycotina</taxon>
        <taxon>Agaricomycetes</taxon>
        <taxon>Agaricomycetidae</taxon>
        <taxon>Agaricales</taxon>
        <taxon>Agaricineae</taxon>
        <taxon>Strophariaceae</taxon>
        <taxon>Hypholoma</taxon>
    </lineage>
</organism>
<keyword evidence="6" id="KW-0539">Nucleus</keyword>
<reference evidence="8" key="1">
    <citation type="submission" date="2014-04" db="EMBL/GenBank/DDBJ databases">
        <title>Evolutionary Origins and Diversification of the Mycorrhizal Mutualists.</title>
        <authorList>
            <consortium name="DOE Joint Genome Institute"/>
            <consortium name="Mycorrhizal Genomics Consortium"/>
            <person name="Kohler A."/>
            <person name="Kuo A."/>
            <person name="Nagy L.G."/>
            <person name="Floudas D."/>
            <person name="Copeland A."/>
            <person name="Barry K.W."/>
            <person name="Cichocki N."/>
            <person name="Veneault-Fourrey C."/>
            <person name="LaButti K."/>
            <person name="Lindquist E.A."/>
            <person name="Lipzen A."/>
            <person name="Lundell T."/>
            <person name="Morin E."/>
            <person name="Murat C."/>
            <person name="Riley R."/>
            <person name="Ohm R."/>
            <person name="Sun H."/>
            <person name="Tunlid A."/>
            <person name="Henrissat B."/>
            <person name="Grigoriev I.V."/>
            <person name="Hibbett D.S."/>
            <person name="Martin F."/>
        </authorList>
    </citation>
    <scope>NUCLEOTIDE SEQUENCE [LARGE SCALE GENOMIC DNA]</scope>
    <source>
        <strain evidence="8">FD-334 SS-4</strain>
    </source>
</reference>
<dbReference type="OMA" id="HDIPLPC"/>
<dbReference type="PANTHER" id="PTHR31571">
    <property type="entry name" value="ALTERED INHERITANCE OF MITOCHONDRIA PROTEIN 6"/>
    <property type="match status" value="1"/>
</dbReference>
<keyword evidence="8" id="KW-1185">Reference proteome</keyword>
<name>A0A0D2NZH4_HYPSF</name>
<evidence type="ECO:0000256" key="6">
    <source>
        <dbReference type="ARBA" id="ARBA00023242"/>
    </source>
</evidence>
<dbReference type="Proteomes" id="UP000054270">
    <property type="component" value="Unassembled WGS sequence"/>
</dbReference>
<protein>
    <recommendedName>
        <fullName evidence="2">histone acetyltransferase</fullName>
        <ecNumber evidence="2">2.3.1.48</ecNumber>
    </recommendedName>
</protein>
<dbReference type="InterPro" id="IPR051236">
    <property type="entry name" value="HAT_RTT109-like"/>
</dbReference>
<dbReference type="PANTHER" id="PTHR31571:SF2">
    <property type="entry name" value="HISTONE ACETYLTRANSFERASE RTT109"/>
    <property type="match status" value="1"/>
</dbReference>
<dbReference type="GO" id="GO:0005634">
    <property type="term" value="C:nucleus"/>
    <property type="evidence" value="ECO:0007669"/>
    <property type="project" value="UniProtKB-SubCell"/>
</dbReference>
<dbReference type="Pfam" id="PF08214">
    <property type="entry name" value="HAT_KAT11"/>
    <property type="match status" value="1"/>
</dbReference>
<feature type="non-terminal residue" evidence="7">
    <location>
        <position position="1"/>
    </location>
</feature>
<keyword evidence="4" id="KW-0805">Transcription regulation</keyword>
<dbReference type="EMBL" id="KN817539">
    <property type="protein sequence ID" value="KJA24084.1"/>
    <property type="molecule type" value="Genomic_DNA"/>
</dbReference>
<evidence type="ECO:0000256" key="5">
    <source>
        <dbReference type="ARBA" id="ARBA00023163"/>
    </source>
</evidence>
<sequence>SLRDHLLAALAGHPGTRTHHVHALVSTPRRTAEPFPFATPRAPRVWVQDILVLLAEEGVGDGEEKEEGGRVLTTAVSAALFLVPATASGILYISKVDTTGQARAPSPAAALVRALVGYFAHPATRPAPARGVVRHLWVHVFARAQAQYLFSGSADVAGKRPLGDVQLCAWWRRLLGRVAEGVGGAARVRMSYVLPGLSAAEAAHALGGGAAAGWAYGHPYRVEGGVPLPCPAPPAEEAGTKRKAGAGLNLGCVIPSFDDDPKARFMDEIAYTELRSPRPKRARREGDERRAALGELGAVSADEFWERMSFRQECVAGAVTGFFTLVVSGGGPAGDAAVPEAAPGQVGGQVAKRLLTMLLEGVEFSSRARAVRATATVDGAVAGLCDGSA</sequence>
<dbReference type="GO" id="GO:0006974">
    <property type="term" value="P:DNA damage response"/>
    <property type="evidence" value="ECO:0007669"/>
    <property type="project" value="TreeGrafter"/>
</dbReference>
<evidence type="ECO:0000256" key="3">
    <source>
        <dbReference type="ARBA" id="ARBA00022679"/>
    </source>
</evidence>
<dbReference type="EC" id="2.3.1.48" evidence="2"/>
<dbReference type="AlphaFoldDB" id="A0A0D2NZH4"/>